<keyword evidence="2" id="KW-1185">Reference proteome</keyword>
<dbReference type="EMBL" id="JBFAKC010000007">
    <property type="protein sequence ID" value="MEV0709636.1"/>
    <property type="molecule type" value="Genomic_DNA"/>
</dbReference>
<comment type="caution">
    <text evidence="1">The sequence shown here is derived from an EMBL/GenBank/DDBJ whole genome shotgun (WGS) entry which is preliminary data.</text>
</comment>
<name>A0ABV3FWS4_9NOCA</name>
<dbReference type="RefSeq" id="WP_357785309.1">
    <property type="nucleotide sequence ID" value="NZ_JBFAKC010000007.1"/>
</dbReference>
<evidence type="ECO:0000313" key="1">
    <source>
        <dbReference type="EMBL" id="MEV0709636.1"/>
    </source>
</evidence>
<accession>A0ABV3FWS4</accession>
<dbReference type="Proteomes" id="UP001551695">
    <property type="component" value="Unassembled WGS sequence"/>
</dbReference>
<evidence type="ECO:0000313" key="2">
    <source>
        <dbReference type="Proteomes" id="UP001551695"/>
    </source>
</evidence>
<sequence length="70" mass="7839">MADHEVRLSTRGLAVKGIDLSFDVKVDGKVLGTLLVSEGGLDWRPKHVRRHNPIQIGWTEFARWAESDNG</sequence>
<gene>
    <name evidence="1" type="ORF">AB0I48_18900</name>
</gene>
<protein>
    <submittedName>
        <fullName evidence="1">Uncharacterized protein</fullName>
    </submittedName>
</protein>
<reference evidence="1 2" key="1">
    <citation type="submission" date="2024-06" db="EMBL/GenBank/DDBJ databases">
        <title>The Natural Products Discovery Center: Release of the First 8490 Sequenced Strains for Exploring Actinobacteria Biosynthetic Diversity.</title>
        <authorList>
            <person name="Kalkreuter E."/>
            <person name="Kautsar S.A."/>
            <person name="Yang D."/>
            <person name="Bader C.D."/>
            <person name="Teijaro C.N."/>
            <person name="Fluegel L."/>
            <person name="Davis C.M."/>
            <person name="Simpson J.R."/>
            <person name="Lauterbach L."/>
            <person name="Steele A.D."/>
            <person name="Gui C."/>
            <person name="Meng S."/>
            <person name="Li G."/>
            <person name="Viehrig K."/>
            <person name="Ye F."/>
            <person name="Su P."/>
            <person name="Kiefer A.F."/>
            <person name="Nichols A."/>
            <person name="Cepeda A.J."/>
            <person name="Yan W."/>
            <person name="Fan B."/>
            <person name="Jiang Y."/>
            <person name="Adhikari A."/>
            <person name="Zheng C.-J."/>
            <person name="Schuster L."/>
            <person name="Cowan T.M."/>
            <person name="Smanski M.J."/>
            <person name="Chevrette M.G."/>
            <person name="De Carvalho L.P.S."/>
            <person name="Shen B."/>
        </authorList>
    </citation>
    <scope>NUCLEOTIDE SEQUENCE [LARGE SCALE GENOMIC DNA]</scope>
    <source>
        <strain evidence="1 2">NPDC050403</strain>
    </source>
</reference>
<proteinExistence type="predicted"/>
<organism evidence="1 2">
    <name type="scientific">Nocardia aurea</name>
    <dbReference type="NCBI Taxonomy" id="2144174"/>
    <lineage>
        <taxon>Bacteria</taxon>
        <taxon>Bacillati</taxon>
        <taxon>Actinomycetota</taxon>
        <taxon>Actinomycetes</taxon>
        <taxon>Mycobacteriales</taxon>
        <taxon>Nocardiaceae</taxon>
        <taxon>Nocardia</taxon>
    </lineage>
</organism>